<dbReference type="AlphaFoldDB" id="Q7NNC9"/>
<gene>
    <name evidence="2" type="ordered locus">glr0482</name>
</gene>
<accession>Q7NNC9</accession>
<dbReference type="STRING" id="251221.gene:10757954"/>
<sequence length="290" mass="30135">MEIFLTGATGYIGGAVARELLGRGHRVVGLVRNEDSARKLPEDPRLLPLVADLADTAALAQAAREVDAVVHAGATGGSDGAEVDRRATFALLEALRGTAKPFLYTSGVWIMGNTGGQVLDEAAPLDPTPLIAWRAELEAKLLAESGVRAVVVRPAVVYGRGGGLVGGLVDSGREAGVVRYVGDGENRWPLVHVDDLARLYAAAIESGLSNTVFIAAAGPSLRLKDIALAASRAAGIPGRVESWPLEAARQTLGAFADALALDQQVTAAKATRLLGWQSQAPSLPDELARA</sequence>
<dbReference type="InterPro" id="IPR001509">
    <property type="entry name" value="Epimerase_deHydtase"/>
</dbReference>
<dbReference type="GO" id="GO:0004029">
    <property type="term" value="F:aldehyde dehydrogenase (NAD+) activity"/>
    <property type="evidence" value="ECO:0000318"/>
    <property type="project" value="GO_Central"/>
</dbReference>
<proteinExistence type="predicted"/>
<dbReference type="KEGG" id="gvi:glr0482"/>
<feature type="domain" description="NAD-dependent epimerase/dehydratase" evidence="1">
    <location>
        <begin position="3"/>
        <end position="212"/>
    </location>
</feature>
<organism evidence="2 3">
    <name type="scientific">Gloeobacter violaceus (strain ATCC 29082 / PCC 7421)</name>
    <dbReference type="NCBI Taxonomy" id="251221"/>
    <lineage>
        <taxon>Bacteria</taxon>
        <taxon>Bacillati</taxon>
        <taxon>Cyanobacteriota</taxon>
        <taxon>Cyanophyceae</taxon>
        <taxon>Gloeobacterales</taxon>
        <taxon>Gloeobacteraceae</taxon>
        <taxon>Gloeobacter</taxon>
    </lineage>
</organism>
<dbReference type="Gene3D" id="3.40.50.720">
    <property type="entry name" value="NAD(P)-binding Rossmann-like Domain"/>
    <property type="match status" value="1"/>
</dbReference>
<dbReference type="GO" id="GO:0005737">
    <property type="term" value="C:cytoplasm"/>
    <property type="evidence" value="ECO:0000318"/>
    <property type="project" value="GO_Central"/>
</dbReference>
<dbReference type="SUPFAM" id="SSF51735">
    <property type="entry name" value="NAD(P)-binding Rossmann-fold domains"/>
    <property type="match status" value="1"/>
</dbReference>
<evidence type="ECO:0000313" key="2">
    <source>
        <dbReference type="EMBL" id="BAC88423.1"/>
    </source>
</evidence>
<dbReference type="EMBL" id="BA000045">
    <property type="protein sequence ID" value="BAC88423.1"/>
    <property type="molecule type" value="Genomic_DNA"/>
</dbReference>
<dbReference type="HOGENOM" id="CLU_007383_12_3_3"/>
<dbReference type="eggNOG" id="COG0451">
    <property type="taxonomic scope" value="Bacteria"/>
</dbReference>
<protein>
    <submittedName>
        <fullName evidence="2">Glr0482 protein</fullName>
    </submittedName>
</protein>
<dbReference type="RefSeq" id="WP_011140485.1">
    <property type="nucleotide sequence ID" value="NC_005125.1"/>
</dbReference>
<reference evidence="2 3" key="2">
    <citation type="journal article" date="2003" name="DNA Res.">
        <title>Complete genome structure of Gloeobacter violaceus PCC 7421, a cyanobacterium that lacks thylakoids (supplement).</title>
        <authorList>
            <person name="Nakamura Y."/>
            <person name="Kaneko T."/>
            <person name="Sato S."/>
            <person name="Mimuro M."/>
            <person name="Miyashita H."/>
            <person name="Tsuchiya T."/>
            <person name="Sasamoto S."/>
            <person name="Watanabe A."/>
            <person name="Kawashima K."/>
            <person name="Kishida Y."/>
            <person name="Kiyokawa C."/>
            <person name="Kohara M."/>
            <person name="Matsumoto M."/>
            <person name="Matsuno A."/>
            <person name="Nakazaki N."/>
            <person name="Shimpo S."/>
            <person name="Takeuchi C."/>
            <person name="Yamada M."/>
            <person name="Tabata S."/>
        </authorList>
    </citation>
    <scope>NUCLEOTIDE SEQUENCE [LARGE SCALE GENOMIC DNA]</scope>
    <source>
        <strain evidence="3">ATCC 29082 / PCC 7421</strain>
    </source>
</reference>
<dbReference type="PANTHER" id="PTHR48079">
    <property type="entry name" value="PROTEIN YEEZ"/>
    <property type="match status" value="1"/>
</dbReference>
<dbReference type="EnsemblBacteria" id="BAC88423">
    <property type="protein sequence ID" value="BAC88423"/>
    <property type="gene ID" value="BAC88423"/>
</dbReference>
<reference evidence="2 3" key="1">
    <citation type="journal article" date="2003" name="DNA Res.">
        <title>Complete genome structure of Gloeobacter violaceus PCC 7421, a cyanobacterium that lacks thylakoids.</title>
        <authorList>
            <person name="Nakamura Y."/>
            <person name="Kaneko T."/>
            <person name="Sato S."/>
            <person name="Mimuro M."/>
            <person name="Miyashita H."/>
            <person name="Tsuchiya T."/>
            <person name="Sasamoto S."/>
            <person name="Watanabe A."/>
            <person name="Kawashima K."/>
            <person name="Kishida Y."/>
            <person name="Kiyokawa C."/>
            <person name="Kohara M."/>
            <person name="Matsumoto M."/>
            <person name="Matsuno A."/>
            <person name="Nakazaki N."/>
            <person name="Shimpo S."/>
            <person name="Takeuchi C."/>
            <person name="Yamada M."/>
            <person name="Tabata S."/>
        </authorList>
    </citation>
    <scope>NUCLEOTIDE SEQUENCE [LARGE SCALE GENOMIC DNA]</scope>
    <source>
        <strain evidence="3">ATCC 29082 / PCC 7421</strain>
    </source>
</reference>
<dbReference type="InterPro" id="IPR051783">
    <property type="entry name" value="NAD(P)-dependent_oxidoreduct"/>
</dbReference>
<evidence type="ECO:0000313" key="3">
    <source>
        <dbReference type="Proteomes" id="UP000000557"/>
    </source>
</evidence>
<dbReference type="Proteomes" id="UP000000557">
    <property type="component" value="Chromosome"/>
</dbReference>
<dbReference type="OrthoDB" id="9807212at2"/>
<dbReference type="InParanoid" id="Q7NNC9"/>
<dbReference type="Pfam" id="PF01370">
    <property type="entry name" value="Epimerase"/>
    <property type="match status" value="1"/>
</dbReference>
<evidence type="ECO:0000259" key="1">
    <source>
        <dbReference type="Pfam" id="PF01370"/>
    </source>
</evidence>
<dbReference type="PATRIC" id="fig|251221.4.peg.489"/>
<dbReference type="PhylomeDB" id="Q7NNC9"/>
<dbReference type="PANTHER" id="PTHR48079:SF6">
    <property type="entry name" value="NAD(P)-BINDING DOMAIN-CONTAINING PROTEIN-RELATED"/>
    <property type="match status" value="1"/>
</dbReference>
<name>Q7NNC9_GLOVI</name>
<keyword evidence="3" id="KW-1185">Reference proteome</keyword>
<dbReference type="InterPro" id="IPR036291">
    <property type="entry name" value="NAD(P)-bd_dom_sf"/>
</dbReference>